<keyword evidence="1" id="KW-1185">Reference proteome</keyword>
<accession>A0AC58U2E5</accession>
<evidence type="ECO:0000313" key="1">
    <source>
        <dbReference type="Proteomes" id="UP000790787"/>
    </source>
</evidence>
<proteinExistence type="predicted"/>
<dbReference type="RefSeq" id="XP_075103655.1">
    <property type="nucleotide sequence ID" value="XM_075247554.1"/>
</dbReference>
<reference evidence="2" key="2">
    <citation type="submission" date="2025-08" db="UniProtKB">
        <authorList>
            <consortium name="RefSeq"/>
        </authorList>
    </citation>
    <scope>IDENTIFICATION</scope>
    <source>
        <tissue evidence="2">Leaf</tissue>
    </source>
</reference>
<name>A0AC58U2E5_TOBAC</name>
<evidence type="ECO:0000313" key="2">
    <source>
        <dbReference type="RefSeq" id="XP_075103655.1"/>
    </source>
</evidence>
<organism evidence="1 2">
    <name type="scientific">Nicotiana tabacum</name>
    <name type="common">Common tobacco</name>
    <dbReference type="NCBI Taxonomy" id="4097"/>
    <lineage>
        <taxon>Eukaryota</taxon>
        <taxon>Viridiplantae</taxon>
        <taxon>Streptophyta</taxon>
        <taxon>Embryophyta</taxon>
        <taxon>Tracheophyta</taxon>
        <taxon>Spermatophyta</taxon>
        <taxon>Magnoliopsida</taxon>
        <taxon>eudicotyledons</taxon>
        <taxon>Gunneridae</taxon>
        <taxon>Pentapetalae</taxon>
        <taxon>asterids</taxon>
        <taxon>lamiids</taxon>
        <taxon>Solanales</taxon>
        <taxon>Solanaceae</taxon>
        <taxon>Nicotianoideae</taxon>
        <taxon>Nicotianeae</taxon>
        <taxon>Nicotiana</taxon>
    </lineage>
</organism>
<protein>
    <submittedName>
        <fullName evidence="2">Uncharacterized protein LOC142178229</fullName>
    </submittedName>
</protein>
<sequence length="437" mass="49039">MFQDLHTAGSVSGTAFEDARVKARKARVTCGYDPATLEAGEVVGVFMSLCKKYSKYEMPTSLFASDSLLVVCIFTFLLNIYPSKLLHYKTPFEIIFHKPPDYSFLKCFGCLCFASTLSHQRGNFSHDTSHIIIPASSPNSPIPDSALSDVPFTHAPSPDIIPTFSLTSVSTSEPSAPPPPLVMEIALCRSLREHKTPSYLSDYICGDVLLTDVSTPYFLTNVSPIQFSFIALSTSNQLLLNDIRHIQEPTFFSQAAMHPGKKALPCNWVYKVKLKSDDSVERLKARLVIHGDTHREGIDFTETFSPVVKMITIRFIPVIAVKKGWGLYQLDVNYAFLHGDLFEEVYMKFLAGLPPPSPNMVCRLKKSLYGLRQASRQWYDRLTTALNFKRFSHSLNDYSLFYKKVGDSVSLVVVYVDDILLTRNNLQELPNTVLCVV</sequence>
<gene>
    <name evidence="2" type="primary">LOC142178229</name>
</gene>
<reference evidence="1" key="1">
    <citation type="journal article" date="2014" name="Nat. Commun.">
        <title>The tobacco genome sequence and its comparison with those of tomato and potato.</title>
        <authorList>
            <person name="Sierro N."/>
            <person name="Battey J.N."/>
            <person name="Ouadi S."/>
            <person name="Bakaher N."/>
            <person name="Bovet L."/>
            <person name="Willig A."/>
            <person name="Goepfert S."/>
            <person name="Peitsch M.C."/>
            <person name="Ivanov N.V."/>
        </authorList>
    </citation>
    <scope>NUCLEOTIDE SEQUENCE [LARGE SCALE GENOMIC DNA]</scope>
</reference>
<dbReference type="Proteomes" id="UP000790787">
    <property type="component" value="Chromosome 24"/>
</dbReference>